<evidence type="ECO:0000313" key="2">
    <source>
        <dbReference type="EMBL" id="EDL88598.1"/>
    </source>
</evidence>
<name>A6KKB2_RAT</name>
<feature type="region of interest" description="Disordered" evidence="1">
    <location>
        <begin position="39"/>
        <end position="60"/>
    </location>
</feature>
<evidence type="ECO:0000313" key="3">
    <source>
        <dbReference type="Proteomes" id="UP000234681"/>
    </source>
</evidence>
<gene>
    <name evidence="2" type="ORF">rCG_63165</name>
</gene>
<evidence type="ECO:0000256" key="1">
    <source>
        <dbReference type="SAM" id="MobiDB-lite"/>
    </source>
</evidence>
<reference evidence="2 3" key="1">
    <citation type="submission" date="2005-09" db="EMBL/GenBank/DDBJ databases">
        <authorList>
            <person name="Mural R.J."/>
            <person name="Li P.W."/>
            <person name="Adams M.D."/>
            <person name="Amanatides P.G."/>
            <person name="Baden-Tillson H."/>
            <person name="Barnstead M."/>
            <person name="Chin S.H."/>
            <person name="Dew I."/>
            <person name="Evans C.A."/>
            <person name="Ferriera S."/>
            <person name="Flanigan M."/>
            <person name="Fosler C."/>
            <person name="Glodek A."/>
            <person name="Gu Z."/>
            <person name="Holt R.A."/>
            <person name="Jennings D."/>
            <person name="Kraft C.L."/>
            <person name="Lu F."/>
            <person name="Nguyen T."/>
            <person name="Nusskern D.R."/>
            <person name="Pfannkoch C.M."/>
            <person name="Sitter C."/>
            <person name="Sutton G.G."/>
            <person name="Venter J.C."/>
            <person name="Wang Z."/>
            <person name="Woodage T."/>
            <person name="Zheng X.H."/>
            <person name="Zhong F."/>
        </authorList>
    </citation>
    <scope>NUCLEOTIDE SEQUENCE [LARGE SCALE GENOMIC DNA]</scope>
    <source>
        <strain>BN</strain>
        <strain evidence="3">Sprague-Dawley</strain>
    </source>
</reference>
<proteinExistence type="predicted"/>
<dbReference type="EMBL" id="CH474060">
    <property type="protein sequence ID" value="EDL88598.1"/>
    <property type="molecule type" value="Genomic_DNA"/>
</dbReference>
<dbReference type="Proteomes" id="UP000234681">
    <property type="component" value="Chromosome 14"/>
</dbReference>
<accession>A6KKB2</accession>
<dbReference type="AlphaFoldDB" id="A6KKB2"/>
<sequence length="60" mass="6404">MLGPGPPGSPSFSPIFHIFLLGRDLESNVKAQSICRVSGGEKKRKGASLWKSAHLGRAKT</sequence>
<organism evidence="2 3">
    <name type="scientific">Rattus norvegicus</name>
    <name type="common">Rat</name>
    <dbReference type="NCBI Taxonomy" id="10116"/>
    <lineage>
        <taxon>Eukaryota</taxon>
        <taxon>Metazoa</taxon>
        <taxon>Chordata</taxon>
        <taxon>Craniata</taxon>
        <taxon>Vertebrata</taxon>
        <taxon>Euteleostomi</taxon>
        <taxon>Mammalia</taxon>
        <taxon>Eutheria</taxon>
        <taxon>Euarchontoglires</taxon>
        <taxon>Glires</taxon>
        <taxon>Rodentia</taxon>
        <taxon>Myomorpha</taxon>
        <taxon>Muroidea</taxon>
        <taxon>Muridae</taxon>
        <taxon>Murinae</taxon>
        <taxon>Rattus</taxon>
    </lineage>
</organism>
<protein>
    <submittedName>
        <fullName evidence="2">RCG63165</fullName>
    </submittedName>
</protein>